<organism evidence="1 2">
    <name type="scientific">Haloferula luteola</name>
    <dbReference type="NCBI Taxonomy" id="595692"/>
    <lineage>
        <taxon>Bacteria</taxon>
        <taxon>Pseudomonadati</taxon>
        <taxon>Verrucomicrobiota</taxon>
        <taxon>Verrucomicrobiia</taxon>
        <taxon>Verrucomicrobiales</taxon>
        <taxon>Verrucomicrobiaceae</taxon>
        <taxon>Haloferula</taxon>
    </lineage>
</organism>
<comment type="caution">
    <text evidence="1">The sequence shown here is derived from an EMBL/GenBank/DDBJ whole genome shotgun (WGS) entry which is preliminary data.</text>
</comment>
<dbReference type="RefSeq" id="WP_184016679.1">
    <property type="nucleotide sequence ID" value="NZ_JACHFD010000004.1"/>
</dbReference>
<dbReference type="AlphaFoldDB" id="A0A840VDN1"/>
<dbReference type="EMBL" id="JACHFD010000004">
    <property type="protein sequence ID" value="MBB5350951.1"/>
    <property type="molecule type" value="Genomic_DNA"/>
</dbReference>
<protein>
    <submittedName>
        <fullName evidence="1">Uncharacterized protein</fullName>
    </submittedName>
</protein>
<accession>A0A840VDN1</accession>
<evidence type="ECO:0000313" key="1">
    <source>
        <dbReference type="EMBL" id="MBB5350951.1"/>
    </source>
</evidence>
<evidence type="ECO:0000313" key="2">
    <source>
        <dbReference type="Proteomes" id="UP000557717"/>
    </source>
</evidence>
<reference evidence="1 2" key="1">
    <citation type="submission" date="2020-08" db="EMBL/GenBank/DDBJ databases">
        <title>Genomic Encyclopedia of Type Strains, Phase IV (KMG-IV): sequencing the most valuable type-strain genomes for metagenomic binning, comparative biology and taxonomic classification.</title>
        <authorList>
            <person name="Goeker M."/>
        </authorList>
    </citation>
    <scope>NUCLEOTIDE SEQUENCE [LARGE SCALE GENOMIC DNA]</scope>
    <source>
        <strain evidence="1 2">YC6886</strain>
    </source>
</reference>
<keyword evidence="2" id="KW-1185">Reference proteome</keyword>
<sequence length="64" mass="7711">MSRRETANLLGWERRRGIREESPDLQARLQIEQNYVVLGKRNLQPLGERFEIDDETFTEMEYLL</sequence>
<gene>
    <name evidence="1" type="ORF">HNR46_001185</name>
</gene>
<dbReference type="Proteomes" id="UP000557717">
    <property type="component" value="Unassembled WGS sequence"/>
</dbReference>
<proteinExistence type="predicted"/>
<name>A0A840VDN1_9BACT</name>